<dbReference type="InterPro" id="IPR009080">
    <property type="entry name" value="tRNAsynth_Ia_anticodon-bd"/>
</dbReference>
<dbReference type="InterPro" id="IPR035684">
    <property type="entry name" value="ArgRS_core"/>
</dbReference>
<dbReference type="PANTHER" id="PTHR11956">
    <property type="entry name" value="ARGINYL-TRNA SYNTHETASE"/>
    <property type="match status" value="1"/>
</dbReference>
<dbReference type="Pfam" id="PF03485">
    <property type="entry name" value="Arg_tRNA_synt_N"/>
    <property type="match status" value="1"/>
</dbReference>
<dbReference type="InterPro" id="IPR005148">
    <property type="entry name" value="Arg-tRNA-synth_N"/>
</dbReference>
<dbReference type="Proteomes" id="UP000266745">
    <property type="component" value="Chromosome"/>
</dbReference>
<dbReference type="PANTHER" id="PTHR11956:SF5">
    <property type="entry name" value="ARGININE--TRNA LIGASE, CYTOPLASMIC"/>
    <property type="match status" value="1"/>
</dbReference>
<comment type="similarity">
    <text evidence="1 8 9">Belongs to the class-I aminoacyl-tRNA synthetase family.</text>
</comment>
<dbReference type="EMBL" id="CP011097">
    <property type="protein sequence ID" value="AJZ75478.1"/>
    <property type="molecule type" value="Genomic_DNA"/>
</dbReference>
<dbReference type="Pfam" id="PF00750">
    <property type="entry name" value="tRNA-synt_1d"/>
    <property type="match status" value="1"/>
</dbReference>
<keyword evidence="6 8" id="KW-0030">Aminoacyl-tRNA synthetase</keyword>
<dbReference type="SUPFAM" id="SSF52374">
    <property type="entry name" value="Nucleotidylyl transferase"/>
    <property type="match status" value="1"/>
</dbReference>
<dbReference type="EC" id="6.1.1.19" evidence="8"/>
<evidence type="ECO:0000256" key="1">
    <source>
        <dbReference type="ARBA" id="ARBA00005594"/>
    </source>
</evidence>
<reference evidence="12 13" key="1">
    <citation type="journal article" date="2016" name="Sci. Rep.">
        <title>A novel ammonia-oxidizing archaeon from wastewater treatment plant: Its enrichment, physiological and genomic characteristics.</title>
        <authorList>
            <person name="Li Y."/>
            <person name="Ding K."/>
            <person name="Wen X."/>
            <person name="Zhang B."/>
            <person name="Shen B."/>
            <person name="Yang Y."/>
        </authorList>
    </citation>
    <scope>NUCLEOTIDE SEQUENCE [LARGE SCALE GENOMIC DNA]</scope>
    <source>
        <strain evidence="12 13">SAT1</strain>
    </source>
</reference>
<evidence type="ECO:0000256" key="2">
    <source>
        <dbReference type="ARBA" id="ARBA00022598"/>
    </source>
</evidence>
<evidence type="ECO:0000259" key="10">
    <source>
        <dbReference type="SMART" id="SM00836"/>
    </source>
</evidence>
<dbReference type="PROSITE" id="PS00178">
    <property type="entry name" value="AA_TRNA_LIGASE_I"/>
    <property type="match status" value="1"/>
</dbReference>
<dbReference type="Pfam" id="PF05746">
    <property type="entry name" value="DALR_1"/>
    <property type="match status" value="1"/>
</dbReference>
<evidence type="ECO:0000259" key="11">
    <source>
        <dbReference type="SMART" id="SM01016"/>
    </source>
</evidence>
<evidence type="ECO:0000313" key="13">
    <source>
        <dbReference type="Proteomes" id="UP000266745"/>
    </source>
</evidence>
<keyword evidence="4 8" id="KW-0067">ATP-binding</keyword>
<evidence type="ECO:0000256" key="9">
    <source>
        <dbReference type="RuleBase" id="RU363038"/>
    </source>
</evidence>
<name>A0A3G1B006_9ARCH</name>
<dbReference type="PRINTS" id="PR01038">
    <property type="entry name" value="TRNASYNTHARG"/>
</dbReference>
<dbReference type="GO" id="GO:0006420">
    <property type="term" value="P:arginyl-tRNA aminoacylation"/>
    <property type="evidence" value="ECO:0007669"/>
    <property type="project" value="UniProtKB-UniRule"/>
</dbReference>
<dbReference type="SMART" id="SM01016">
    <property type="entry name" value="Arg_tRNA_synt_N"/>
    <property type="match status" value="1"/>
</dbReference>
<dbReference type="AlphaFoldDB" id="A0A3G1B006"/>
<dbReference type="Gene3D" id="3.30.1360.70">
    <property type="entry name" value="Arginyl tRNA synthetase N-terminal domain"/>
    <property type="match status" value="1"/>
</dbReference>
<accession>A0A3G1B006</accession>
<keyword evidence="8" id="KW-0963">Cytoplasm</keyword>
<dbReference type="SMART" id="SM00836">
    <property type="entry name" value="DALR_1"/>
    <property type="match status" value="1"/>
</dbReference>
<dbReference type="RefSeq" id="WP_048188126.1">
    <property type="nucleotide sequence ID" value="NZ_CP011097.1"/>
</dbReference>
<feature type="domain" description="Arginyl tRNA synthetase N-terminal" evidence="11">
    <location>
        <begin position="8"/>
        <end position="90"/>
    </location>
</feature>
<evidence type="ECO:0000256" key="4">
    <source>
        <dbReference type="ARBA" id="ARBA00022840"/>
    </source>
</evidence>
<feature type="short sequence motif" description="'HIGH' region" evidence="8">
    <location>
        <begin position="126"/>
        <end position="136"/>
    </location>
</feature>
<dbReference type="GeneID" id="24875309"/>
<dbReference type="InterPro" id="IPR001278">
    <property type="entry name" value="Arg-tRNA-ligase"/>
</dbReference>
<keyword evidence="5 8" id="KW-0648">Protein biosynthesis</keyword>
<evidence type="ECO:0000256" key="6">
    <source>
        <dbReference type="ARBA" id="ARBA00023146"/>
    </source>
</evidence>
<dbReference type="Gene3D" id="3.40.50.620">
    <property type="entry name" value="HUPs"/>
    <property type="match status" value="1"/>
</dbReference>
<evidence type="ECO:0000256" key="8">
    <source>
        <dbReference type="HAMAP-Rule" id="MF_00123"/>
    </source>
</evidence>
<evidence type="ECO:0000313" key="12">
    <source>
        <dbReference type="EMBL" id="AJZ75478.1"/>
    </source>
</evidence>
<dbReference type="GO" id="GO:0004814">
    <property type="term" value="F:arginine-tRNA ligase activity"/>
    <property type="evidence" value="ECO:0007669"/>
    <property type="project" value="UniProtKB-UniRule"/>
</dbReference>
<keyword evidence="13" id="KW-1185">Reference proteome</keyword>
<evidence type="ECO:0000256" key="7">
    <source>
        <dbReference type="ARBA" id="ARBA00049339"/>
    </source>
</evidence>
<evidence type="ECO:0000256" key="5">
    <source>
        <dbReference type="ARBA" id="ARBA00022917"/>
    </source>
</evidence>
<dbReference type="GO" id="GO:0005524">
    <property type="term" value="F:ATP binding"/>
    <property type="evidence" value="ECO:0007669"/>
    <property type="project" value="UniProtKB-UniRule"/>
</dbReference>
<dbReference type="GO" id="GO:0005737">
    <property type="term" value="C:cytoplasm"/>
    <property type="evidence" value="ECO:0007669"/>
    <property type="project" value="UniProtKB-SubCell"/>
</dbReference>
<proteinExistence type="inferred from homology"/>
<dbReference type="NCBIfam" id="NF002447">
    <property type="entry name" value="PRK01611.3-4"/>
    <property type="match status" value="1"/>
</dbReference>
<dbReference type="InterPro" id="IPR008909">
    <property type="entry name" value="DALR_anticod-bd"/>
</dbReference>
<feature type="domain" description="DALR anticodon binding" evidence="10">
    <location>
        <begin position="510"/>
        <end position="625"/>
    </location>
</feature>
<dbReference type="InterPro" id="IPR014729">
    <property type="entry name" value="Rossmann-like_a/b/a_fold"/>
</dbReference>
<sequence>MSFRVLLDEIKKNLLVILQEQKISDLAFSLEPAKEGFGDVSCNVAFLAAKSLKKRPNEIAQIITSSYEKFLGGLVFRVEAHPSGYVNFYADSGKLAEIVIRQSQQDDYGSINVGDGSKITLEHTSVNPNKALHIGHVRNVVVGDSMVRILRKAGYFVQTLNYIDDSGLQVADILLGFTHLGFSQEPPVGQKFDHYCGDEVYVKTTEKYQSSPELQEIRNKILKEIEEGNSETAKFASKITTRVLSEQLKTCWRLGASYDCLNFESEIVRSKLWPQIFDKLKQMNLIKFESDGKNKDCWVIIADGEEDKVLVRSNGTATYIAKDIPYATWKLGLVDDPFYYKEYAMQPNNKVLHQTTLEPNNSPKRNYSSDRVITVIDSRQARLQNIITTLMQKFEAGKKEYIHLSYESVTLSSDTANSLGLETGGKSAQMSGRKGLYVNADKILDTLEQKTLDETKKRNPELSEQVLHQIAQNVAVATLRYEMIKQDLDKIITFDTTKSLSLEGDTAPYIQYAYARASRIIEKSNTTPNFDARYDLLTDQHEFNLVKAIGRLDLAVQDAANNLSPKVIAKYCYSLAVSFNAFYEHVRVLDATSDLLNARICLVYAFQSCLQKALALVGIGTPSRM</sequence>
<organism evidence="12 13">
    <name type="scientific">Candidatus Nitrosotenuis cloacae</name>
    <dbReference type="NCBI Taxonomy" id="1603555"/>
    <lineage>
        <taxon>Archaea</taxon>
        <taxon>Nitrososphaerota</taxon>
        <taxon>Candidatus Nitrosotenuis</taxon>
    </lineage>
</organism>
<keyword evidence="2 8" id="KW-0436">Ligase</keyword>
<dbReference type="FunFam" id="1.10.730.10:FF:000006">
    <property type="entry name" value="Arginyl-tRNA synthetase 2, mitochondrial"/>
    <property type="match status" value="1"/>
</dbReference>
<dbReference type="SUPFAM" id="SSF47323">
    <property type="entry name" value="Anticodon-binding domain of a subclass of class I aminoacyl-tRNA synthetases"/>
    <property type="match status" value="1"/>
</dbReference>
<dbReference type="InterPro" id="IPR036695">
    <property type="entry name" value="Arg-tRNA-synth_N_sf"/>
</dbReference>
<protein>
    <recommendedName>
        <fullName evidence="8">Arginine--tRNA ligase</fullName>
        <ecNumber evidence="8">6.1.1.19</ecNumber>
    </recommendedName>
    <alternativeName>
        <fullName evidence="8">Arginyl-tRNA synthetase</fullName>
        <shortName evidence="8">ArgRS</shortName>
    </alternativeName>
</protein>
<comment type="catalytic activity">
    <reaction evidence="7 8">
        <text>tRNA(Arg) + L-arginine + ATP = L-arginyl-tRNA(Arg) + AMP + diphosphate</text>
        <dbReference type="Rhea" id="RHEA:20301"/>
        <dbReference type="Rhea" id="RHEA-COMP:9658"/>
        <dbReference type="Rhea" id="RHEA-COMP:9673"/>
        <dbReference type="ChEBI" id="CHEBI:30616"/>
        <dbReference type="ChEBI" id="CHEBI:32682"/>
        <dbReference type="ChEBI" id="CHEBI:33019"/>
        <dbReference type="ChEBI" id="CHEBI:78442"/>
        <dbReference type="ChEBI" id="CHEBI:78513"/>
        <dbReference type="ChEBI" id="CHEBI:456215"/>
        <dbReference type="EC" id="6.1.1.19"/>
    </reaction>
</comment>
<dbReference type="STRING" id="1603555.SU86_002755"/>
<dbReference type="Gene3D" id="1.10.730.10">
    <property type="entry name" value="Isoleucyl-tRNA Synthetase, Domain 1"/>
    <property type="match status" value="1"/>
</dbReference>
<evidence type="ECO:0000256" key="3">
    <source>
        <dbReference type="ARBA" id="ARBA00022741"/>
    </source>
</evidence>
<dbReference type="InterPro" id="IPR001412">
    <property type="entry name" value="aa-tRNA-synth_I_CS"/>
</dbReference>
<dbReference type="HAMAP" id="MF_00123">
    <property type="entry name" value="Arg_tRNA_synth"/>
    <property type="match status" value="1"/>
</dbReference>
<gene>
    <name evidence="8" type="primary">argS</name>
    <name evidence="12" type="ORF">SU86_002755</name>
</gene>
<dbReference type="SUPFAM" id="SSF55190">
    <property type="entry name" value="Arginyl-tRNA synthetase (ArgRS), N-terminal 'additional' domain"/>
    <property type="match status" value="1"/>
</dbReference>
<dbReference type="KEGG" id="tah:SU86_002755"/>
<keyword evidence="3 8" id="KW-0547">Nucleotide-binding</keyword>
<comment type="subcellular location">
    <subcellularLocation>
        <location evidence="8">Cytoplasm</location>
    </subcellularLocation>
</comment>
<dbReference type="OrthoDB" id="372102at2157"/>